<reference evidence="11" key="1">
    <citation type="journal article" date="2018" name="Nat. Microbiol.">
        <title>Leveraging single-cell genomics to expand the fungal tree of life.</title>
        <authorList>
            <person name="Ahrendt S.R."/>
            <person name="Quandt C.A."/>
            <person name="Ciobanu D."/>
            <person name="Clum A."/>
            <person name="Salamov A."/>
            <person name="Andreopoulos B."/>
            <person name="Cheng J.F."/>
            <person name="Woyke T."/>
            <person name="Pelin A."/>
            <person name="Henrissat B."/>
            <person name="Reynolds N.K."/>
            <person name="Benny G.L."/>
            <person name="Smith M.E."/>
            <person name="James T.Y."/>
            <person name="Grigoriev I.V."/>
        </authorList>
    </citation>
    <scope>NUCLEOTIDE SEQUENCE [LARGE SCALE GENOMIC DNA]</scope>
    <source>
        <strain evidence="11">RSA 1356</strain>
    </source>
</reference>
<keyword evidence="5" id="KW-0698">rRNA processing</keyword>
<dbReference type="GO" id="GO:0000177">
    <property type="term" value="C:cytoplasmic exosome (RNase complex)"/>
    <property type="evidence" value="ECO:0007669"/>
    <property type="project" value="TreeGrafter"/>
</dbReference>
<dbReference type="GO" id="GO:0006364">
    <property type="term" value="P:rRNA processing"/>
    <property type="evidence" value="ECO:0007669"/>
    <property type="project" value="UniProtKB-KW"/>
</dbReference>
<evidence type="ECO:0000256" key="1">
    <source>
        <dbReference type="ARBA" id="ARBA00004123"/>
    </source>
</evidence>
<evidence type="ECO:0000259" key="9">
    <source>
        <dbReference type="Pfam" id="PF01138"/>
    </source>
</evidence>
<evidence type="ECO:0000256" key="8">
    <source>
        <dbReference type="ARBA" id="ARBA00023242"/>
    </source>
</evidence>
<name>A0A4P9XUI1_9FUNG</name>
<proteinExistence type="inferred from homology"/>
<dbReference type="GO" id="GO:0003723">
    <property type="term" value="F:RNA binding"/>
    <property type="evidence" value="ECO:0007669"/>
    <property type="project" value="UniProtKB-KW"/>
</dbReference>
<dbReference type="AlphaFoldDB" id="A0A4P9XUI1"/>
<dbReference type="GO" id="GO:0071051">
    <property type="term" value="P:poly(A)-dependent snoRNA 3'-end processing"/>
    <property type="evidence" value="ECO:0007669"/>
    <property type="project" value="TreeGrafter"/>
</dbReference>
<feature type="domain" description="Exoribonuclease phosphorolytic" evidence="9">
    <location>
        <begin position="44"/>
        <end position="174"/>
    </location>
</feature>
<dbReference type="STRING" id="78915.A0A4P9XUI1"/>
<evidence type="ECO:0000256" key="5">
    <source>
        <dbReference type="ARBA" id="ARBA00022552"/>
    </source>
</evidence>
<evidence type="ECO:0000313" key="10">
    <source>
        <dbReference type="EMBL" id="RKP09873.1"/>
    </source>
</evidence>
<keyword evidence="7" id="KW-0694">RNA-binding</keyword>
<keyword evidence="8" id="KW-0539">Nucleus</keyword>
<dbReference type="Gene3D" id="3.30.230.70">
    <property type="entry name" value="GHMP Kinase, N-terminal domain"/>
    <property type="match status" value="1"/>
</dbReference>
<gene>
    <name evidence="10" type="ORF">THASP1DRAFT_13671</name>
</gene>
<dbReference type="InterPro" id="IPR036345">
    <property type="entry name" value="ExoRNase_PH_dom2_sf"/>
</dbReference>
<evidence type="ECO:0000256" key="6">
    <source>
        <dbReference type="ARBA" id="ARBA00022835"/>
    </source>
</evidence>
<keyword evidence="10" id="KW-0687">Ribonucleoprotein</keyword>
<keyword evidence="10" id="KW-0689">Ribosomal protein</keyword>
<dbReference type="GO" id="GO:0005840">
    <property type="term" value="C:ribosome"/>
    <property type="evidence" value="ECO:0007669"/>
    <property type="project" value="UniProtKB-KW"/>
</dbReference>
<dbReference type="PANTHER" id="PTHR11953:SF2">
    <property type="entry name" value="EXOSOME COMPLEX COMPONENT MTR3"/>
    <property type="match status" value="1"/>
</dbReference>
<dbReference type="InterPro" id="IPR027408">
    <property type="entry name" value="PNPase/RNase_PH_dom_sf"/>
</dbReference>
<dbReference type="SUPFAM" id="SSF55666">
    <property type="entry name" value="Ribonuclease PH domain 2-like"/>
    <property type="match status" value="1"/>
</dbReference>
<dbReference type="InterPro" id="IPR020568">
    <property type="entry name" value="Ribosomal_Su5_D2-typ_SF"/>
</dbReference>
<keyword evidence="11" id="KW-1185">Reference proteome</keyword>
<dbReference type="Proteomes" id="UP000271241">
    <property type="component" value="Unassembled WGS sequence"/>
</dbReference>
<comment type="subcellular location">
    <subcellularLocation>
        <location evidence="2">Cytoplasm</location>
    </subcellularLocation>
    <subcellularLocation>
        <location evidence="1">Nucleus</location>
    </subcellularLocation>
</comment>
<dbReference type="GO" id="GO:0000176">
    <property type="term" value="C:nuclear exosome (RNase complex)"/>
    <property type="evidence" value="ECO:0007669"/>
    <property type="project" value="UniProtKB-ARBA"/>
</dbReference>
<evidence type="ECO:0000256" key="2">
    <source>
        <dbReference type="ARBA" id="ARBA00004496"/>
    </source>
</evidence>
<dbReference type="InterPro" id="IPR001247">
    <property type="entry name" value="ExoRNase_PH_dom1"/>
</dbReference>
<dbReference type="InterPro" id="IPR050080">
    <property type="entry name" value="RNase_PH"/>
</dbReference>
<dbReference type="SUPFAM" id="SSF54211">
    <property type="entry name" value="Ribosomal protein S5 domain 2-like"/>
    <property type="match status" value="1"/>
</dbReference>
<dbReference type="GO" id="GO:0016075">
    <property type="term" value="P:rRNA catabolic process"/>
    <property type="evidence" value="ECO:0007669"/>
    <property type="project" value="TreeGrafter"/>
</dbReference>
<comment type="similarity">
    <text evidence="3">Belongs to the RNase PH family.</text>
</comment>
<dbReference type="PANTHER" id="PTHR11953">
    <property type="entry name" value="EXOSOME COMPLEX COMPONENT"/>
    <property type="match status" value="1"/>
</dbReference>
<dbReference type="GO" id="GO:0034475">
    <property type="term" value="P:U4 snRNA 3'-end processing"/>
    <property type="evidence" value="ECO:0007669"/>
    <property type="project" value="TreeGrafter"/>
</dbReference>
<dbReference type="CDD" id="cd11371">
    <property type="entry name" value="RNase_PH_MTR3"/>
    <property type="match status" value="1"/>
</dbReference>
<dbReference type="OrthoDB" id="2504340at2759"/>
<keyword evidence="4" id="KW-0963">Cytoplasm</keyword>
<keyword evidence="6" id="KW-0271">Exosome</keyword>
<evidence type="ECO:0000256" key="7">
    <source>
        <dbReference type="ARBA" id="ARBA00022884"/>
    </source>
</evidence>
<evidence type="ECO:0000256" key="3">
    <source>
        <dbReference type="ARBA" id="ARBA00006678"/>
    </source>
</evidence>
<dbReference type="GO" id="GO:0005730">
    <property type="term" value="C:nucleolus"/>
    <property type="evidence" value="ECO:0007669"/>
    <property type="project" value="TreeGrafter"/>
</dbReference>
<evidence type="ECO:0000256" key="4">
    <source>
        <dbReference type="ARBA" id="ARBA00022490"/>
    </source>
</evidence>
<evidence type="ECO:0000313" key="11">
    <source>
        <dbReference type="Proteomes" id="UP000271241"/>
    </source>
</evidence>
<dbReference type="EMBL" id="KZ992483">
    <property type="protein sequence ID" value="RKP09873.1"/>
    <property type="molecule type" value="Genomic_DNA"/>
</dbReference>
<organism evidence="10 11">
    <name type="scientific">Thamnocephalis sphaerospora</name>
    <dbReference type="NCBI Taxonomy" id="78915"/>
    <lineage>
        <taxon>Eukaryota</taxon>
        <taxon>Fungi</taxon>
        <taxon>Fungi incertae sedis</taxon>
        <taxon>Zoopagomycota</taxon>
        <taxon>Zoopagomycotina</taxon>
        <taxon>Zoopagomycetes</taxon>
        <taxon>Zoopagales</taxon>
        <taxon>Sigmoideomycetaceae</taxon>
        <taxon>Thamnocephalis</taxon>
    </lineage>
</organism>
<accession>A0A4P9XUI1</accession>
<protein>
    <submittedName>
        <fullName evidence="10">Ribosomal protein S5 domain 2-type protein</fullName>
    </submittedName>
</protein>
<dbReference type="GO" id="GO:0071028">
    <property type="term" value="P:nuclear mRNA surveillance"/>
    <property type="evidence" value="ECO:0007669"/>
    <property type="project" value="TreeGrafter"/>
</dbReference>
<sequence length="264" mass="28622">MDRRRVQGPETSVVPFPLLDDAAPGVVAPPLQAGKRAGGRRPEDMRPIFLRTGLISQASGSAYIEMGRTKVACAVYGPRQIKKQQGFSEQGRLYCEFKFATFACKKRRNHQRDSQEKEFSQVIVQALTPSIRLEKLPKSVVDIYVTVVENDGTASCLAAAITAASTALADAGVEMIDLVAAASLAYQQRRPEGDAPTGENTREAGAADLVLAQMPSLGDVTHLLHRGPVDWAQMSRAVEQCIDVCAKIHAVMVHSLREHSAAEQ</sequence>
<dbReference type="Pfam" id="PF01138">
    <property type="entry name" value="RNase_PH"/>
    <property type="match status" value="1"/>
</dbReference>